<feature type="transmembrane region" description="Helical" evidence="6">
    <location>
        <begin position="281"/>
        <end position="304"/>
    </location>
</feature>
<dbReference type="Proteomes" id="UP000214646">
    <property type="component" value="Unassembled WGS sequence"/>
</dbReference>
<dbReference type="RefSeq" id="WP_088252767.1">
    <property type="nucleotide sequence ID" value="NZ_NIDE01000002.1"/>
</dbReference>
<accession>A0A225DU00</accession>
<dbReference type="InterPro" id="IPR018076">
    <property type="entry name" value="T2SS_GspF_dom"/>
</dbReference>
<dbReference type="OrthoDB" id="261155at2"/>
<evidence type="ECO:0000256" key="3">
    <source>
        <dbReference type="ARBA" id="ARBA00022692"/>
    </source>
</evidence>
<comment type="caution">
    <text evidence="8">The sequence shown here is derived from an EMBL/GenBank/DDBJ whole genome shotgun (WGS) entry which is preliminary data.</text>
</comment>
<evidence type="ECO:0000256" key="2">
    <source>
        <dbReference type="ARBA" id="ARBA00022475"/>
    </source>
</evidence>
<keyword evidence="3 6" id="KW-0812">Transmembrane</keyword>
<dbReference type="Gene3D" id="1.20.81.30">
    <property type="entry name" value="Type II secretion system (T2SS), domain F"/>
    <property type="match status" value="1"/>
</dbReference>
<evidence type="ECO:0000259" key="7">
    <source>
        <dbReference type="Pfam" id="PF00482"/>
    </source>
</evidence>
<feature type="domain" description="Type II secretion system protein GspF" evidence="7">
    <location>
        <begin position="141"/>
        <end position="269"/>
    </location>
</feature>
<dbReference type="EMBL" id="NIDE01000002">
    <property type="protein sequence ID" value="OWK44980.1"/>
    <property type="molecule type" value="Genomic_DNA"/>
</dbReference>
<evidence type="ECO:0000313" key="8">
    <source>
        <dbReference type="EMBL" id="OWK44980.1"/>
    </source>
</evidence>
<feature type="transmembrane region" description="Helical" evidence="6">
    <location>
        <begin position="82"/>
        <end position="99"/>
    </location>
</feature>
<dbReference type="PANTHER" id="PTHR35007">
    <property type="entry name" value="INTEGRAL MEMBRANE PROTEIN-RELATED"/>
    <property type="match status" value="1"/>
</dbReference>
<name>A0A225DU00_9BACT</name>
<dbReference type="PANTHER" id="PTHR35007:SF1">
    <property type="entry name" value="PILUS ASSEMBLY PROTEIN"/>
    <property type="match status" value="1"/>
</dbReference>
<organism evidence="8 9">
    <name type="scientific">Fimbriiglobus ruber</name>
    <dbReference type="NCBI Taxonomy" id="1908690"/>
    <lineage>
        <taxon>Bacteria</taxon>
        <taxon>Pseudomonadati</taxon>
        <taxon>Planctomycetota</taxon>
        <taxon>Planctomycetia</taxon>
        <taxon>Gemmatales</taxon>
        <taxon>Gemmataceae</taxon>
        <taxon>Fimbriiglobus</taxon>
    </lineage>
</organism>
<feature type="transmembrane region" description="Helical" evidence="6">
    <location>
        <begin position="6"/>
        <end position="32"/>
    </location>
</feature>
<evidence type="ECO:0000256" key="6">
    <source>
        <dbReference type="SAM" id="Phobius"/>
    </source>
</evidence>
<dbReference type="AlphaFoldDB" id="A0A225DU00"/>
<evidence type="ECO:0000256" key="1">
    <source>
        <dbReference type="ARBA" id="ARBA00004651"/>
    </source>
</evidence>
<gene>
    <name evidence="8" type="ORF">FRUB_01311</name>
</gene>
<keyword evidence="4 6" id="KW-1133">Transmembrane helix</keyword>
<sequence>MTFEAVQIAFIFGFVVVGVLVLYGLAAAFGAFTRPSAAAEPEPSLLDRVEAIRPPRNQLVRVDRGFDSMVRGTMFGLTTNRAVELLLIVGALVGISAFLATGSEIAALAGFVLGVFVLLLLMYAFQNRWRAALQEQLPDACFQLSRCLRAGLTVPGGLKETAEYSGEPVADVFRKGARWADAGMPVPDVMARLADEVRLTDFDTLTAVLTLQTEVGGNLPAMLDRLAGAIRDRNQYRGYFRAVTSLSRTTAIFIALAGPIGAILLAIFQPQFFKNLYETQLGWLLIAIASTLEIIGVVWVVVLLSRRNRF</sequence>
<reference evidence="9" key="1">
    <citation type="submission" date="2017-06" db="EMBL/GenBank/DDBJ databases">
        <title>Genome analysis of Fimbriiglobus ruber SP5, the first member of the order Planctomycetales with confirmed chitinolytic capability.</title>
        <authorList>
            <person name="Ravin N.V."/>
            <person name="Rakitin A.L."/>
            <person name="Ivanova A.A."/>
            <person name="Beletsky A.V."/>
            <person name="Kulichevskaya I.S."/>
            <person name="Mardanov A.V."/>
            <person name="Dedysh S.N."/>
        </authorList>
    </citation>
    <scope>NUCLEOTIDE SEQUENCE [LARGE SCALE GENOMIC DNA]</scope>
    <source>
        <strain evidence="9">SP5</strain>
    </source>
</reference>
<evidence type="ECO:0000256" key="5">
    <source>
        <dbReference type="ARBA" id="ARBA00023136"/>
    </source>
</evidence>
<evidence type="ECO:0000256" key="4">
    <source>
        <dbReference type="ARBA" id="ARBA00022989"/>
    </source>
</evidence>
<feature type="transmembrane region" description="Helical" evidence="6">
    <location>
        <begin position="105"/>
        <end position="125"/>
    </location>
</feature>
<proteinExistence type="predicted"/>
<dbReference type="InterPro" id="IPR042094">
    <property type="entry name" value="T2SS_GspF_sf"/>
</dbReference>
<keyword evidence="5 6" id="KW-0472">Membrane</keyword>
<feature type="transmembrane region" description="Helical" evidence="6">
    <location>
        <begin position="250"/>
        <end position="269"/>
    </location>
</feature>
<keyword evidence="9" id="KW-1185">Reference proteome</keyword>
<evidence type="ECO:0000313" key="9">
    <source>
        <dbReference type="Proteomes" id="UP000214646"/>
    </source>
</evidence>
<comment type="subcellular location">
    <subcellularLocation>
        <location evidence="1">Cell membrane</location>
        <topology evidence="1">Multi-pass membrane protein</topology>
    </subcellularLocation>
</comment>
<dbReference type="GO" id="GO:0005886">
    <property type="term" value="C:plasma membrane"/>
    <property type="evidence" value="ECO:0007669"/>
    <property type="project" value="UniProtKB-SubCell"/>
</dbReference>
<dbReference type="Pfam" id="PF00482">
    <property type="entry name" value="T2SSF"/>
    <property type="match status" value="1"/>
</dbReference>
<protein>
    <submittedName>
        <fullName evidence="8">Flp pilus assembly protein TadB</fullName>
    </submittedName>
</protein>
<keyword evidence="2" id="KW-1003">Cell membrane</keyword>